<evidence type="ECO:0000313" key="2">
    <source>
        <dbReference type="WBParaSite" id="JU765_v2.g17052.t1"/>
    </source>
</evidence>
<reference evidence="2" key="1">
    <citation type="submission" date="2022-11" db="UniProtKB">
        <authorList>
            <consortium name="WormBaseParasite"/>
        </authorList>
    </citation>
    <scope>IDENTIFICATION</scope>
</reference>
<dbReference type="WBParaSite" id="JU765_v2.g17052.t1">
    <property type="protein sequence ID" value="JU765_v2.g17052.t1"/>
    <property type="gene ID" value="JU765_v2.g17052"/>
</dbReference>
<proteinExistence type="predicted"/>
<sequence>MHIVTWLIIFLMLIISLSQSMASPLIINEKAILEIIDPIQEHQIPHHKHRRHHHHKKRRSLTIKTENETSGVRQHKQMMLTKPYWPWP</sequence>
<evidence type="ECO:0000313" key="1">
    <source>
        <dbReference type="Proteomes" id="UP000887576"/>
    </source>
</evidence>
<name>A0AC34QK82_9BILA</name>
<protein>
    <submittedName>
        <fullName evidence="2">Secreted protein</fullName>
    </submittedName>
</protein>
<organism evidence="1 2">
    <name type="scientific">Panagrolaimus sp. JU765</name>
    <dbReference type="NCBI Taxonomy" id="591449"/>
    <lineage>
        <taxon>Eukaryota</taxon>
        <taxon>Metazoa</taxon>
        <taxon>Ecdysozoa</taxon>
        <taxon>Nematoda</taxon>
        <taxon>Chromadorea</taxon>
        <taxon>Rhabditida</taxon>
        <taxon>Tylenchina</taxon>
        <taxon>Panagrolaimomorpha</taxon>
        <taxon>Panagrolaimoidea</taxon>
        <taxon>Panagrolaimidae</taxon>
        <taxon>Panagrolaimus</taxon>
    </lineage>
</organism>
<dbReference type="Proteomes" id="UP000887576">
    <property type="component" value="Unplaced"/>
</dbReference>
<accession>A0AC34QK82</accession>